<proteinExistence type="inferred from homology"/>
<dbReference type="Gene3D" id="2.160.10.10">
    <property type="entry name" value="Hexapeptide repeat proteins"/>
    <property type="match status" value="1"/>
</dbReference>
<evidence type="ECO:0000313" key="4">
    <source>
        <dbReference type="EMBL" id="SDY36690.1"/>
    </source>
</evidence>
<dbReference type="Pfam" id="PF00132">
    <property type="entry name" value="Hexapep"/>
    <property type="match status" value="1"/>
</dbReference>
<dbReference type="InterPro" id="IPR011004">
    <property type="entry name" value="Trimer_LpxA-like_sf"/>
</dbReference>
<dbReference type="InterPro" id="IPR050179">
    <property type="entry name" value="Trans_hexapeptide_repeat"/>
</dbReference>
<keyword evidence="5" id="KW-1185">Reference proteome</keyword>
<dbReference type="GO" id="GO:0016746">
    <property type="term" value="F:acyltransferase activity"/>
    <property type="evidence" value="ECO:0007669"/>
    <property type="project" value="UniProtKB-KW"/>
</dbReference>
<protein>
    <submittedName>
        <fullName evidence="4">Sugar O-acyltransferase, sialic acid O-acetyltransferase NeuD family</fullName>
    </submittedName>
</protein>
<dbReference type="Proteomes" id="UP000198914">
    <property type="component" value="Unassembled WGS sequence"/>
</dbReference>
<feature type="site" description="Increases basicity of active site His" evidence="2">
    <location>
        <position position="137"/>
    </location>
</feature>
<name>A0A1H3J9J8_9RHOB</name>
<evidence type="ECO:0000256" key="3">
    <source>
        <dbReference type="PIRSR" id="PIRSR620019-2"/>
    </source>
</evidence>
<organism evidence="4 5">
    <name type="scientific">Jannaschia faecimaris</name>
    <dbReference type="NCBI Taxonomy" id="1244108"/>
    <lineage>
        <taxon>Bacteria</taxon>
        <taxon>Pseudomonadati</taxon>
        <taxon>Pseudomonadota</taxon>
        <taxon>Alphaproteobacteria</taxon>
        <taxon>Rhodobacterales</taxon>
        <taxon>Roseobacteraceae</taxon>
        <taxon>Jannaschia</taxon>
    </lineage>
</organism>
<comment type="similarity">
    <text evidence="1">Belongs to the transferase hexapeptide repeat family.</text>
</comment>
<dbReference type="SUPFAM" id="SSF51161">
    <property type="entry name" value="Trimeric LpxA-like enzymes"/>
    <property type="match status" value="1"/>
</dbReference>
<feature type="active site" description="Proton acceptor" evidence="2">
    <location>
        <position position="136"/>
    </location>
</feature>
<keyword evidence="4" id="KW-0012">Acyltransferase</keyword>
<dbReference type="InterPro" id="IPR020019">
    <property type="entry name" value="AcTrfase_PglD-like"/>
</dbReference>
<feature type="binding site" evidence="3">
    <location>
        <position position="66"/>
    </location>
    <ligand>
        <name>substrate</name>
    </ligand>
</feature>
<reference evidence="5" key="1">
    <citation type="submission" date="2016-10" db="EMBL/GenBank/DDBJ databases">
        <authorList>
            <person name="Varghese N."/>
            <person name="Submissions S."/>
        </authorList>
    </citation>
    <scope>NUCLEOTIDE SEQUENCE [LARGE SCALE GENOMIC DNA]</scope>
    <source>
        <strain evidence="5">DSM 100420</strain>
    </source>
</reference>
<dbReference type="PANTHER" id="PTHR43300">
    <property type="entry name" value="ACETYLTRANSFERASE"/>
    <property type="match status" value="1"/>
</dbReference>
<gene>
    <name evidence="4" type="ORF">SAMN05444004_101255</name>
</gene>
<accession>A0A1H3J9J8</accession>
<evidence type="ECO:0000256" key="1">
    <source>
        <dbReference type="ARBA" id="ARBA00007274"/>
    </source>
</evidence>
<dbReference type="EMBL" id="FNPX01000001">
    <property type="protein sequence ID" value="SDY36690.1"/>
    <property type="molecule type" value="Genomic_DNA"/>
</dbReference>
<dbReference type="CDD" id="cd03360">
    <property type="entry name" value="LbH_AT_putative"/>
    <property type="match status" value="1"/>
</dbReference>
<sequence>MTLSRLVLIGFSGNMLEAFEAAQAQYEIAAILSDDPAHGPAFEGVPVHPLSAVPEFGDAQFLCLIGSEKSFRGRGALIARLGVPATRFARLIDGHAVVSRFAQVGAGSVLFSGATLTSNAVLGEHVMVLPQAVIHHDVTIGDHSIIGTHVTIAGGVRIGESCYVGSGATIMSGVQIGAGALVGMAANVIRDVAPGDIVAGNPARVLRGAGG</sequence>
<dbReference type="PANTHER" id="PTHR43300:SF7">
    <property type="entry name" value="UDP-N-ACETYLBACILLOSAMINE N-ACETYLTRANSFERASE"/>
    <property type="match status" value="1"/>
</dbReference>
<dbReference type="Pfam" id="PF14602">
    <property type="entry name" value="Hexapep_2"/>
    <property type="match status" value="1"/>
</dbReference>
<dbReference type="OrthoDB" id="9815592at2"/>
<evidence type="ECO:0000313" key="5">
    <source>
        <dbReference type="Proteomes" id="UP000198914"/>
    </source>
</evidence>
<dbReference type="AlphaFoldDB" id="A0A1H3J9J8"/>
<dbReference type="RefSeq" id="WP_092641070.1">
    <property type="nucleotide sequence ID" value="NZ_FNPX01000001.1"/>
</dbReference>
<evidence type="ECO:0000256" key="2">
    <source>
        <dbReference type="PIRSR" id="PIRSR620019-1"/>
    </source>
</evidence>
<dbReference type="InterPro" id="IPR001451">
    <property type="entry name" value="Hexapep"/>
</dbReference>
<dbReference type="STRING" id="1244108.SAMN05444004_101255"/>
<keyword evidence="4" id="KW-0808">Transferase</keyword>